<keyword evidence="2" id="KW-1185">Reference proteome</keyword>
<dbReference type="EMBL" id="CAAALY010261345">
    <property type="protein sequence ID" value="VEL39465.1"/>
    <property type="molecule type" value="Genomic_DNA"/>
</dbReference>
<dbReference type="AlphaFoldDB" id="A0A448XLI0"/>
<name>A0A448XLI0_9PLAT</name>
<reference evidence="1" key="1">
    <citation type="submission" date="2018-11" db="EMBL/GenBank/DDBJ databases">
        <authorList>
            <consortium name="Pathogen Informatics"/>
        </authorList>
    </citation>
    <scope>NUCLEOTIDE SEQUENCE</scope>
</reference>
<sequence length="181" mass="20331">MHTSPLYKLEPFYPSPRCLPVSPNISQRPILLQSAGVRLVLKCSASLRVVWHLRLPTPLDALKPYVVSFASFRPGSIFLPDALDAKMPTQLATREALRFSHCMYTRACAGGTHGQSSRPGQSPSSGRLRPGLVCLLSINQLKRESPRQTAFQNEPLKHKLFWEQHFMCCLDSSYGDRQKLP</sequence>
<organism evidence="1 2">
    <name type="scientific">Protopolystoma xenopodis</name>
    <dbReference type="NCBI Taxonomy" id="117903"/>
    <lineage>
        <taxon>Eukaryota</taxon>
        <taxon>Metazoa</taxon>
        <taxon>Spiralia</taxon>
        <taxon>Lophotrochozoa</taxon>
        <taxon>Platyhelminthes</taxon>
        <taxon>Monogenea</taxon>
        <taxon>Polyopisthocotylea</taxon>
        <taxon>Polystomatidea</taxon>
        <taxon>Polystomatidae</taxon>
        <taxon>Protopolystoma</taxon>
    </lineage>
</organism>
<dbReference type="Proteomes" id="UP000784294">
    <property type="component" value="Unassembled WGS sequence"/>
</dbReference>
<gene>
    <name evidence="1" type="ORF">PXEA_LOCUS32905</name>
</gene>
<protein>
    <submittedName>
        <fullName evidence="1">Uncharacterized protein</fullName>
    </submittedName>
</protein>
<accession>A0A448XLI0</accession>
<evidence type="ECO:0000313" key="2">
    <source>
        <dbReference type="Proteomes" id="UP000784294"/>
    </source>
</evidence>
<evidence type="ECO:0000313" key="1">
    <source>
        <dbReference type="EMBL" id="VEL39465.1"/>
    </source>
</evidence>
<proteinExistence type="predicted"/>
<comment type="caution">
    <text evidence="1">The sequence shown here is derived from an EMBL/GenBank/DDBJ whole genome shotgun (WGS) entry which is preliminary data.</text>
</comment>